<evidence type="ECO:0000259" key="19">
    <source>
        <dbReference type="Pfam" id="PF04389"/>
    </source>
</evidence>
<comment type="cofactor">
    <cofactor evidence="1">
        <name>Zn(2+)</name>
        <dbReference type="ChEBI" id="CHEBI:29105"/>
    </cofactor>
</comment>
<comment type="subcellular location">
    <subcellularLocation>
        <location evidence="2">Membrane</location>
        <topology evidence="2">Single-pass type II membrane protein</topology>
    </subcellularLocation>
</comment>
<keyword evidence="20" id="KW-1185">Reference proteome</keyword>
<evidence type="ECO:0000256" key="16">
    <source>
        <dbReference type="ARBA" id="ARBA00066561"/>
    </source>
</evidence>
<reference evidence="21" key="1">
    <citation type="submission" date="2025-08" db="UniProtKB">
        <authorList>
            <consortium name="RefSeq"/>
        </authorList>
    </citation>
    <scope>IDENTIFICATION</scope>
    <source>
        <tissue evidence="21">Tentacle</tissue>
    </source>
</reference>
<dbReference type="InParanoid" id="A0A6P8IRJ2"/>
<evidence type="ECO:0000256" key="1">
    <source>
        <dbReference type="ARBA" id="ARBA00001947"/>
    </source>
</evidence>
<dbReference type="InterPro" id="IPR036757">
    <property type="entry name" value="TFR-like_dimer_dom_sf"/>
</dbReference>
<evidence type="ECO:0000256" key="2">
    <source>
        <dbReference type="ARBA" id="ARBA00004606"/>
    </source>
</evidence>
<dbReference type="Gene3D" id="1.20.930.40">
    <property type="entry name" value="Transferrin receptor-like, dimerisation domain"/>
    <property type="match status" value="1"/>
</dbReference>
<dbReference type="RefSeq" id="XP_031568868.1">
    <property type="nucleotide sequence ID" value="XM_031713008.1"/>
</dbReference>
<keyword evidence="13 17" id="KW-0472">Membrane</keyword>
<dbReference type="InterPro" id="IPR046450">
    <property type="entry name" value="PA_dom_sf"/>
</dbReference>
<dbReference type="Gene3D" id="3.40.630.10">
    <property type="entry name" value="Zn peptidases"/>
    <property type="match status" value="1"/>
</dbReference>
<evidence type="ECO:0000256" key="14">
    <source>
        <dbReference type="ARBA" id="ARBA00023180"/>
    </source>
</evidence>
<dbReference type="GeneID" id="116303464"/>
<comment type="similarity">
    <text evidence="3">Belongs to the peptidase M28 family. M28B subfamily.</text>
</comment>
<keyword evidence="6 17" id="KW-0812">Transmembrane</keyword>
<dbReference type="GO" id="GO:0004181">
    <property type="term" value="F:metallocarboxypeptidase activity"/>
    <property type="evidence" value="ECO:0007669"/>
    <property type="project" value="UniProtKB-EC"/>
</dbReference>
<dbReference type="SUPFAM" id="SSF53187">
    <property type="entry name" value="Zn-dependent exopeptidases"/>
    <property type="match status" value="1"/>
</dbReference>
<dbReference type="CDD" id="cd08022">
    <property type="entry name" value="M28_PSMA_like"/>
    <property type="match status" value="1"/>
</dbReference>
<sequence length="767" mass="87173">MSEPGGKNSIEQQPLELDDNEVILKSAKTKRCSYFYNQKKYLIVLLIILFTLAGFLFGYFIHKHKTSSFSKRSTPFKDYSDMVDPKKLEEYLRDFSESPHVAGSKKQLELAQRISELWKSYGFDEVEMPEYSVLLSRPQQDKPNTVSLIEDGKVVHKIVGKINVTSDPSGGKVFQYVPFLAYASNGTAEGELVYANLGTERDFKLLQARNISIKGKIVIFRNIHGRVNDAAKLGAKGALLYPDPIEHSSEGQSEEDTYPNTVWSSPEAIFEKPLRYMYGDPLTPDLPSIPGMYRRPLNKTGLPSIPSQPISYKDAMYLLSRLNGSEVPEEWRGTLNLTYRFGPGFKTTNTTVRIQVYNKVERMSIYNAIGTIRGREEPDRIVFIGNHRDGFFFGAVDPSSGTATLMEMSRVFGKLLKAGWRPRRTIKFCSWAAEEFGLVGSVEFVQQNSKLLSDRAVAYLNTDVAVGGKFVLVTQTCPLLTDFIFSWAKKIRDPNAHGDKTSMYDIMVERLPSKKNPSEPEAVNFEYMSDYYPFYKTIGVSSADFSYFFGHKKKMRLYPVYHTQEDTFYWVKKFVDPEFKFHEAMAKFQGGMLLDLADSPILPFGLTRLANALKATMESASYKKYLENNLRTDHIVRAIYKFGNASAKFVEAKEKLTGREDPLVLRRFNDQMMEVERAFIRLTKYPYKNPINNHVLNGDMYIGAFFTFISGKGKNLGDVEKQLSIVAMAISSAADIITPLPSSCQGLYPFVMVHFSCFMLLFFHVQL</sequence>
<keyword evidence="14" id="KW-0325">Glycoprotein</keyword>
<dbReference type="EC" id="3.4.17.21" evidence="16"/>
<evidence type="ECO:0000256" key="6">
    <source>
        <dbReference type="ARBA" id="ARBA00022692"/>
    </source>
</evidence>
<dbReference type="SUPFAM" id="SSF52025">
    <property type="entry name" value="PA domain"/>
    <property type="match status" value="1"/>
</dbReference>
<dbReference type="Pfam" id="PF04253">
    <property type="entry name" value="TFR_dimer"/>
    <property type="match status" value="1"/>
</dbReference>
<comment type="catalytic activity">
    <reaction evidence="15">
        <text>Release of an unsubstituted, C-terminal glutamyl residue, typically from Ac-Asp-Glu or folylpoly-gamma-glutamates.</text>
        <dbReference type="EC" id="3.4.17.21"/>
    </reaction>
</comment>
<dbReference type="InterPro" id="IPR007484">
    <property type="entry name" value="Peptidase_M28"/>
</dbReference>
<evidence type="ECO:0000313" key="20">
    <source>
        <dbReference type="Proteomes" id="UP000515163"/>
    </source>
</evidence>
<keyword evidence="12" id="KW-0482">Metalloprotease</keyword>
<dbReference type="OrthoDB" id="5841748at2759"/>
<dbReference type="InterPro" id="IPR039373">
    <property type="entry name" value="Peptidase_M28B"/>
</dbReference>
<protein>
    <recommendedName>
        <fullName evidence="16">glutamate carboxypeptidase II</fullName>
        <ecNumber evidence="16">3.4.17.21</ecNumber>
    </recommendedName>
</protein>
<evidence type="ECO:0000256" key="7">
    <source>
        <dbReference type="ARBA" id="ARBA00022723"/>
    </source>
</evidence>
<keyword evidence="7" id="KW-0479">Metal-binding</keyword>
<evidence type="ECO:0000256" key="13">
    <source>
        <dbReference type="ARBA" id="ARBA00023136"/>
    </source>
</evidence>
<evidence type="ECO:0000256" key="8">
    <source>
        <dbReference type="ARBA" id="ARBA00022801"/>
    </source>
</evidence>
<keyword evidence="11 17" id="KW-1133">Transmembrane helix</keyword>
<dbReference type="PANTHER" id="PTHR10404">
    <property type="entry name" value="N-ACETYLATED-ALPHA-LINKED ACIDIC DIPEPTIDASE"/>
    <property type="match status" value="1"/>
</dbReference>
<dbReference type="AlphaFoldDB" id="A0A6P8IRJ2"/>
<feature type="transmembrane region" description="Helical" evidence="17">
    <location>
        <begin position="41"/>
        <end position="61"/>
    </location>
</feature>
<feature type="domain" description="Peptidase M28" evidence="19">
    <location>
        <begin position="367"/>
        <end position="568"/>
    </location>
</feature>
<evidence type="ECO:0000313" key="21">
    <source>
        <dbReference type="RefSeq" id="XP_031568868.1"/>
    </source>
</evidence>
<organism evidence="20 21">
    <name type="scientific">Actinia tenebrosa</name>
    <name type="common">Australian red waratah sea anemone</name>
    <dbReference type="NCBI Taxonomy" id="6105"/>
    <lineage>
        <taxon>Eukaryota</taxon>
        <taxon>Metazoa</taxon>
        <taxon>Cnidaria</taxon>
        <taxon>Anthozoa</taxon>
        <taxon>Hexacorallia</taxon>
        <taxon>Actiniaria</taxon>
        <taxon>Actiniidae</taxon>
        <taxon>Actinia</taxon>
    </lineage>
</organism>
<keyword evidence="9" id="KW-0862">Zinc</keyword>
<dbReference type="GO" id="GO:0006508">
    <property type="term" value="P:proteolysis"/>
    <property type="evidence" value="ECO:0007669"/>
    <property type="project" value="UniProtKB-KW"/>
</dbReference>
<name>A0A6P8IRJ2_ACTTE</name>
<keyword evidence="8" id="KW-0378">Hydrolase</keyword>
<keyword evidence="4" id="KW-0121">Carboxypeptidase</keyword>
<evidence type="ECO:0000256" key="5">
    <source>
        <dbReference type="ARBA" id="ARBA00022670"/>
    </source>
</evidence>
<gene>
    <name evidence="21" type="primary">LOC116303464</name>
</gene>
<evidence type="ECO:0000256" key="15">
    <source>
        <dbReference type="ARBA" id="ARBA00052003"/>
    </source>
</evidence>
<dbReference type="FunFam" id="3.40.630.10:FF:000009">
    <property type="entry name" value="N-acetylated-alpha-linked acidic dipeptidase 2"/>
    <property type="match status" value="1"/>
</dbReference>
<evidence type="ECO:0000256" key="10">
    <source>
        <dbReference type="ARBA" id="ARBA00022968"/>
    </source>
</evidence>
<dbReference type="GO" id="GO:0016020">
    <property type="term" value="C:membrane"/>
    <property type="evidence" value="ECO:0007669"/>
    <property type="project" value="UniProtKB-SubCell"/>
</dbReference>
<evidence type="ECO:0000256" key="4">
    <source>
        <dbReference type="ARBA" id="ARBA00022645"/>
    </source>
</evidence>
<dbReference type="PANTHER" id="PTHR10404:SF78">
    <property type="entry name" value="N-ACETYLATED ALPHA-LINKED ACIDIC DIPEPTIDASE 2"/>
    <property type="match status" value="1"/>
</dbReference>
<dbReference type="GO" id="GO:0046872">
    <property type="term" value="F:metal ion binding"/>
    <property type="evidence" value="ECO:0007669"/>
    <property type="project" value="UniProtKB-KW"/>
</dbReference>
<keyword evidence="10" id="KW-0735">Signal-anchor</keyword>
<proteinExistence type="inferred from homology"/>
<evidence type="ECO:0000256" key="11">
    <source>
        <dbReference type="ARBA" id="ARBA00022989"/>
    </source>
</evidence>
<evidence type="ECO:0000256" key="12">
    <source>
        <dbReference type="ARBA" id="ARBA00023049"/>
    </source>
</evidence>
<dbReference type="InterPro" id="IPR007365">
    <property type="entry name" value="TFR-like_dimer_dom"/>
</dbReference>
<evidence type="ECO:0000256" key="9">
    <source>
        <dbReference type="ARBA" id="ARBA00022833"/>
    </source>
</evidence>
<dbReference type="KEGG" id="aten:116303464"/>
<dbReference type="FunFam" id="3.50.30.30:FF:000045">
    <property type="entry name" value="Predicted protein"/>
    <property type="match status" value="1"/>
</dbReference>
<dbReference type="Gene3D" id="3.50.30.30">
    <property type="match status" value="1"/>
</dbReference>
<feature type="domain" description="Transferrin receptor-like dimerisation" evidence="18">
    <location>
        <begin position="632"/>
        <end position="737"/>
    </location>
</feature>
<dbReference type="Proteomes" id="UP000515163">
    <property type="component" value="Unplaced"/>
</dbReference>
<evidence type="ECO:0000256" key="17">
    <source>
        <dbReference type="SAM" id="Phobius"/>
    </source>
</evidence>
<dbReference type="SUPFAM" id="SSF47672">
    <property type="entry name" value="Transferrin receptor-like dimerisation domain"/>
    <property type="match status" value="1"/>
</dbReference>
<keyword evidence="5" id="KW-0645">Protease</keyword>
<evidence type="ECO:0000259" key="18">
    <source>
        <dbReference type="Pfam" id="PF04253"/>
    </source>
</evidence>
<dbReference type="Pfam" id="PF04389">
    <property type="entry name" value="Peptidase_M28"/>
    <property type="match status" value="1"/>
</dbReference>
<accession>A0A6P8IRJ2</accession>
<evidence type="ECO:0000256" key="3">
    <source>
        <dbReference type="ARBA" id="ARBA00005634"/>
    </source>
</evidence>